<name>A0A1E7FBZ8_9STRA</name>
<dbReference type="InterPro" id="IPR040044">
    <property type="entry name" value="SRR1L"/>
</dbReference>
<evidence type="ECO:0000256" key="2">
    <source>
        <dbReference type="SAM" id="MobiDB-lite"/>
    </source>
</evidence>
<gene>
    <name evidence="4" type="ORF">FRACYDRAFT_240395</name>
</gene>
<feature type="region of interest" description="Disordered" evidence="2">
    <location>
        <begin position="401"/>
        <end position="426"/>
    </location>
</feature>
<reference evidence="4 5" key="1">
    <citation type="submission" date="2016-09" db="EMBL/GenBank/DDBJ databases">
        <title>Extensive genetic diversity and differential bi-allelic expression allows diatom success in the polar Southern Ocean.</title>
        <authorList>
            <consortium name="DOE Joint Genome Institute"/>
            <person name="Mock T."/>
            <person name="Otillar R.P."/>
            <person name="Strauss J."/>
            <person name="Dupont C."/>
            <person name="Frickenhaus S."/>
            <person name="Maumus F."/>
            <person name="Mcmullan M."/>
            <person name="Sanges R."/>
            <person name="Schmutz J."/>
            <person name="Toseland A."/>
            <person name="Valas R."/>
            <person name="Veluchamy A."/>
            <person name="Ward B.J."/>
            <person name="Allen A."/>
            <person name="Barry K."/>
            <person name="Falciatore A."/>
            <person name="Ferrante M."/>
            <person name="Fortunato A.E."/>
            <person name="Gloeckner G."/>
            <person name="Gruber A."/>
            <person name="Hipkin R."/>
            <person name="Janech M."/>
            <person name="Kroth P."/>
            <person name="Leese F."/>
            <person name="Lindquist E."/>
            <person name="Lyon B.R."/>
            <person name="Martin J."/>
            <person name="Mayer C."/>
            <person name="Parker M."/>
            <person name="Quesneville H."/>
            <person name="Raymond J."/>
            <person name="Uhlig C."/>
            <person name="Valentin K.U."/>
            <person name="Worden A.Z."/>
            <person name="Armbrust E.V."/>
            <person name="Bowler C."/>
            <person name="Green B."/>
            <person name="Moulton V."/>
            <person name="Van Oosterhout C."/>
            <person name="Grigoriev I."/>
        </authorList>
    </citation>
    <scope>NUCLEOTIDE SEQUENCE [LARGE SCALE GENOMIC DNA]</scope>
    <source>
        <strain evidence="4 5">CCMP1102</strain>
    </source>
</reference>
<dbReference type="GO" id="GO:0005634">
    <property type="term" value="C:nucleus"/>
    <property type="evidence" value="ECO:0007669"/>
    <property type="project" value="TreeGrafter"/>
</dbReference>
<dbReference type="AlphaFoldDB" id="A0A1E7FBZ8"/>
<feature type="compositionally biased region" description="Polar residues" evidence="2">
    <location>
        <begin position="1"/>
        <end position="12"/>
    </location>
</feature>
<dbReference type="OrthoDB" id="48176at2759"/>
<feature type="domain" description="SRR1-like" evidence="3">
    <location>
        <begin position="145"/>
        <end position="183"/>
    </location>
</feature>
<organism evidence="4 5">
    <name type="scientific">Fragilariopsis cylindrus CCMP1102</name>
    <dbReference type="NCBI Taxonomy" id="635003"/>
    <lineage>
        <taxon>Eukaryota</taxon>
        <taxon>Sar</taxon>
        <taxon>Stramenopiles</taxon>
        <taxon>Ochrophyta</taxon>
        <taxon>Bacillariophyta</taxon>
        <taxon>Bacillariophyceae</taxon>
        <taxon>Bacillariophycidae</taxon>
        <taxon>Bacillariales</taxon>
        <taxon>Bacillariaceae</taxon>
        <taxon>Fragilariopsis</taxon>
    </lineage>
</organism>
<feature type="compositionally biased region" description="Polar residues" evidence="2">
    <location>
        <begin position="62"/>
        <end position="72"/>
    </location>
</feature>
<feature type="region of interest" description="Disordered" evidence="2">
    <location>
        <begin position="1"/>
        <end position="97"/>
    </location>
</feature>
<dbReference type="Proteomes" id="UP000095751">
    <property type="component" value="Unassembled WGS sequence"/>
</dbReference>
<evidence type="ECO:0000256" key="1">
    <source>
        <dbReference type="ARBA" id="ARBA00009856"/>
    </source>
</evidence>
<dbReference type="KEGG" id="fcy:FRACYDRAFT_240395"/>
<feature type="region of interest" description="Disordered" evidence="2">
    <location>
        <begin position="187"/>
        <end position="230"/>
    </location>
</feature>
<evidence type="ECO:0000313" key="4">
    <source>
        <dbReference type="EMBL" id="OEU15702.1"/>
    </source>
</evidence>
<accession>A0A1E7FBZ8</accession>
<proteinExistence type="inferred from homology"/>
<dbReference type="GO" id="GO:0005737">
    <property type="term" value="C:cytoplasm"/>
    <property type="evidence" value="ECO:0007669"/>
    <property type="project" value="TreeGrafter"/>
</dbReference>
<dbReference type="InterPro" id="IPR012942">
    <property type="entry name" value="SRR1-like"/>
</dbReference>
<dbReference type="PANTHER" id="PTHR28626">
    <property type="entry name" value="SRR1-LIKE PROTEIN"/>
    <property type="match status" value="1"/>
</dbReference>
<evidence type="ECO:0000313" key="5">
    <source>
        <dbReference type="Proteomes" id="UP000095751"/>
    </source>
</evidence>
<feature type="compositionally biased region" description="Low complexity" evidence="2">
    <location>
        <begin position="207"/>
        <end position="221"/>
    </location>
</feature>
<feature type="compositionally biased region" description="Low complexity" evidence="2">
    <location>
        <begin position="22"/>
        <end position="31"/>
    </location>
</feature>
<evidence type="ECO:0000259" key="3">
    <source>
        <dbReference type="Pfam" id="PF07985"/>
    </source>
</evidence>
<dbReference type="InParanoid" id="A0A1E7FBZ8"/>
<dbReference type="Pfam" id="PF07985">
    <property type="entry name" value="SRR1"/>
    <property type="match status" value="2"/>
</dbReference>
<protein>
    <recommendedName>
        <fullName evidence="3">SRR1-like domain-containing protein</fullName>
    </recommendedName>
</protein>
<feature type="compositionally biased region" description="Acidic residues" evidence="2">
    <location>
        <begin position="191"/>
        <end position="204"/>
    </location>
</feature>
<sequence>MTLGPPSTGTGSQKEKEERTETGIGTETTTTNVPDDEWTSVHKVPRRRRPQRGRRRNHQMKENTTSSVQIPSKSVKAGYGSSSVYTQNNNNNNSDSIANEEIYNSLNICLRELKESEYWRNIKQLLLKMRLDDDDDRRYSNSNSNCKLFQSIVCYGIGNFGTTRSSAPLWQLALAVTIRDYIRTLHTHNDNDDDDETSLEDDDHDSSSSSLSSTLKSTSNKNNDDDHRRRRQLRRLPTMYYFEPLMTVEESIVLEKLDINIIAENERGGRSVIDEGGCLFFMPHCPMILYTNLLHANWDCLRENNILIFGNSLSSYIDGGGNNSNNNNIDITNNNNPQKRQALDILNDLQPHWEEERLDISKNDIFDRPAYFERAFNDSSFTSFRRTVNIAATSATETETKTQNSCWPKRPQLLDTSQSDDGGEVL</sequence>
<feature type="compositionally biased region" description="Basic residues" evidence="2">
    <location>
        <begin position="43"/>
        <end position="58"/>
    </location>
</feature>
<comment type="similarity">
    <text evidence="1">Belongs to the SRR1 family.</text>
</comment>
<dbReference type="PANTHER" id="PTHR28626:SF3">
    <property type="entry name" value="SRR1-LIKE PROTEIN"/>
    <property type="match status" value="1"/>
</dbReference>
<keyword evidence="5" id="KW-1185">Reference proteome</keyword>
<dbReference type="EMBL" id="KV784359">
    <property type="protein sequence ID" value="OEU15702.1"/>
    <property type="molecule type" value="Genomic_DNA"/>
</dbReference>
<feature type="domain" description="SRR1-like" evidence="3">
    <location>
        <begin position="237"/>
        <end position="381"/>
    </location>
</feature>